<dbReference type="VEuPathDB" id="CryptoDB:Vbra_17360"/>
<dbReference type="InParanoid" id="A0A0G4GB44"/>
<dbReference type="GO" id="GO:0005524">
    <property type="term" value="F:ATP binding"/>
    <property type="evidence" value="ECO:0007669"/>
    <property type="project" value="UniProtKB-KW"/>
</dbReference>
<dbReference type="CDD" id="cd16449">
    <property type="entry name" value="RING-HC"/>
    <property type="match status" value="1"/>
</dbReference>
<dbReference type="GO" id="GO:0008270">
    <property type="term" value="F:zinc ion binding"/>
    <property type="evidence" value="ECO:0007669"/>
    <property type="project" value="UniProtKB-KW"/>
</dbReference>
<evidence type="ECO:0008006" key="11">
    <source>
        <dbReference type="Google" id="ProtNLM"/>
    </source>
</evidence>
<dbReference type="AlphaFoldDB" id="A0A0G4GB44"/>
<dbReference type="GO" id="GO:0008094">
    <property type="term" value="F:ATP-dependent activity, acting on DNA"/>
    <property type="evidence" value="ECO:0007669"/>
    <property type="project" value="TreeGrafter"/>
</dbReference>
<gene>
    <name evidence="9" type="ORF">Vbra_17360</name>
</gene>
<feature type="compositionally biased region" description="Basic residues" evidence="6">
    <location>
        <begin position="788"/>
        <end position="806"/>
    </location>
</feature>
<evidence type="ECO:0000256" key="5">
    <source>
        <dbReference type="PROSITE-ProRule" id="PRU00175"/>
    </source>
</evidence>
<dbReference type="OMA" id="HVYRLYA"/>
<dbReference type="InterPro" id="IPR013083">
    <property type="entry name" value="Znf_RING/FYVE/PHD"/>
</dbReference>
<dbReference type="Pfam" id="PF13639">
    <property type="entry name" value="zf-RING_2"/>
    <property type="match status" value="1"/>
</dbReference>
<dbReference type="GO" id="GO:0005634">
    <property type="term" value="C:nucleus"/>
    <property type="evidence" value="ECO:0007669"/>
    <property type="project" value="TreeGrafter"/>
</dbReference>
<dbReference type="SMART" id="SM00487">
    <property type="entry name" value="DEXDc"/>
    <property type="match status" value="1"/>
</dbReference>
<evidence type="ECO:0000256" key="6">
    <source>
        <dbReference type="SAM" id="MobiDB-lite"/>
    </source>
</evidence>
<dbReference type="InterPro" id="IPR014001">
    <property type="entry name" value="Helicase_ATP-bd"/>
</dbReference>
<evidence type="ECO:0000256" key="2">
    <source>
        <dbReference type="ARBA" id="ARBA00022801"/>
    </source>
</evidence>
<dbReference type="GO" id="GO:0006281">
    <property type="term" value="P:DNA repair"/>
    <property type="evidence" value="ECO:0007669"/>
    <property type="project" value="TreeGrafter"/>
</dbReference>
<dbReference type="InterPro" id="IPR050628">
    <property type="entry name" value="SNF2_RAD54_helicase_TF"/>
</dbReference>
<feature type="compositionally biased region" description="Pro residues" evidence="6">
    <location>
        <begin position="427"/>
        <end position="438"/>
    </location>
</feature>
<sequence length="1254" mass="138917">MCTSREYVCGDFRVFEQELTRLDGSVEVKLTETVSSEEGDDLFLAYPIECDVPSLTWVRDEDGFMAVPQCEAWATTAADTAFIELSNDWWVAMRYHFDPLIRRYLHFASFARGFFRVFILPVFADEYARIVVVTHFHKLRELTCTMPEDKTDYDTIALLKQCILAPCVGEWPSLPLPLLDPSPSPPPHSAPAAASEDISLFPHQQATVDWMIATERADPGQLGKLERRLPDEYGHCFSFHTEEVPLKHNSQKPWLSNNRNGRRAEICRPRGGMICHPVGAGKTVIAASVIANNSREGKKTLVFVPDHLAGQWMRELLRVIHPSSCPSEDHPSGPAEGAPPSPRDPSLSPLPLLDPYGPAEEAKPCGGGLRVVMYHSDGYRPEDGHADHELEDDMFDEEDLENFDLLQLFESDNPHPHLPHTATPTPTRTPLPHSPPFHPHPHPHDASSPRSCLPKLDRHGRVSLDRSSSSSAVWFSNEVDGADVIVVPYGMLRRFFKREGYKMIRDRALERVVIDEPQDILDPSSKSSGMLFSLLLTFCDPQQQDQPFSRWILTATPMICLDPLLMLAIGFRITPAFAAAIRADFIRKCCVRNPLSECLVPPPIHFHMLPVTLTLEETSSVLYHAMTTQTLQTMVRVCSEGPMSLHQTPPEEESSILKKAARKFGSASDWYTSRKTATLRAIAALRRELSEIEKTIEASENLSNLVEDGDIGYPEGDTDDDPDLPEWVEEDDRHIIFRRDQLLRSLREKDRFLIFMDHVMLTLEGDASHRPPHPHPHPQPSPPSPLTHHTHTHTPRHSKRHSHKSSQSRTSDSTPPSQHPAPAPSPSDDMDLPLMPLPEAHPEGILASERNRDRDEDGGRSSPRRDKGRTRGGWRGGSSPRVAAAASAAAPSGAGEAVVASSVAGSPCGVTESDVKAAACCICFEGVAQKGAVTVLPCLHWVCRHCSARLVDEQAKIRCPMCRSVSAVRMACTFTVGPKPGHTPSGRHSHGHGQGHGQGSAPSSLGECSTKIGYLCLTIRQLLEQTDDKCIVFAQWQSLLESIRAALTLACGNESVLMLGEGMSIRERITVLDRFCLRHPHPHQHQHHPTHPSSSRTASGTPSPVFRPLPSPTLTHAQSPPASSSSFACGAAAAAASSSSSTSSSFRHRILLLSSEQHASGASLHIANHIFIVHPYCGSEACAVDCVPLERALDFERQAIGRVHRYPQEKETHVYRLYAQRSIEEELYARWNWMRASPPPSRPLSPHHEGHMED</sequence>
<feature type="region of interest" description="Disordered" evidence="6">
    <location>
        <begin position="410"/>
        <end position="456"/>
    </location>
</feature>
<feature type="domain" description="RING-type" evidence="7">
    <location>
        <begin position="920"/>
        <end position="963"/>
    </location>
</feature>
<feature type="region of interest" description="Disordered" evidence="6">
    <location>
        <begin position="765"/>
        <end position="887"/>
    </location>
</feature>
<dbReference type="PROSITE" id="PS50089">
    <property type="entry name" value="ZF_RING_2"/>
    <property type="match status" value="1"/>
</dbReference>
<keyword evidence="10" id="KW-1185">Reference proteome</keyword>
<keyword evidence="5" id="KW-0863">Zinc-finger</keyword>
<dbReference type="Gene3D" id="3.40.50.300">
    <property type="entry name" value="P-loop containing nucleotide triphosphate hydrolases"/>
    <property type="match status" value="2"/>
</dbReference>
<dbReference type="Pfam" id="PF00176">
    <property type="entry name" value="SNF2-rel_dom"/>
    <property type="match status" value="1"/>
</dbReference>
<evidence type="ECO:0000256" key="1">
    <source>
        <dbReference type="ARBA" id="ARBA00022741"/>
    </source>
</evidence>
<dbReference type="SUPFAM" id="SSF57850">
    <property type="entry name" value="RING/U-box"/>
    <property type="match status" value="1"/>
</dbReference>
<evidence type="ECO:0000259" key="8">
    <source>
        <dbReference type="PROSITE" id="PS51192"/>
    </source>
</evidence>
<feature type="compositionally biased region" description="Basic and acidic residues" evidence="6">
    <location>
        <begin position="849"/>
        <end position="865"/>
    </location>
</feature>
<evidence type="ECO:0000259" key="7">
    <source>
        <dbReference type="PROSITE" id="PS50089"/>
    </source>
</evidence>
<dbReference type="PROSITE" id="PS51192">
    <property type="entry name" value="HELICASE_ATP_BIND_1"/>
    <property type="match status" value="1"/>
</dbReference>
<feature type="domain" description="Helicase ATP-binding" evidence="8">
    <location>
        <begin position="263"/>
        <end position="575"/>
    </location>
</feature>
<keyword evidence="1" id="KW-0547">Nucleotide-binding</keyword>
<dbReference type="STRING" id="1169540.A0A0G4GB44"/>
<evidence type="ECO:0000313" key="10">
    <source>
        <dbReference type="Proteomes" id="UP000041254"/>
    </source>
</evidence>
<evidence type="ECO:0000256" key="3">
    <source>
        <dbReference type="ARBA" id="ARBA00022806"/>
    </source>
</evidence>
<feature type="region of interest" description="Disordered" evidence="6">
    <location>
        <begin position="701"/>
        <end position="726"/>
    </location>
</feature>
<dbReference type="PANTHER" id="PTHR45626">
    <property type="entry name" value="TRANSCRIPTION TERMINATION FACTOR 2-RELATED"/>
    <property type="match status" value="1"/>
</dbReference>
<feature type="compositionally biased region" description="Basic residues" evidence="6">
    <location>
        <begin position="1080"/>
        <end position="1090"/>
    </location>
</feature>
<keyword evidence="3" id="KW-0347">Helicase</keyword>
<feature type="compositionally biased region" description="Low complexity" evidence="6">
    <location>
        <begin position="877"/>
        <end position="887"/>
    </location>
</feature>
<feature type="compositionally biased region" description="Low complexity" evidence="6">
    <location>
        <begin position="807"/>
        <end position="816"/>
    </location>
</feature>
<reference evidence="9 10" key="1">
    <citation type="submission" date="2014-11" db="EMBL/GenBank/DDBJ databases">
        <authorList>
            <person name="Zhu J."/>
            <person name="Qi W."/>
            <person name="Song R."/>
        </authorList>
    </citation>
    <scope>NUCLEOTIDE SEQUENCE [LARGE SCALE GENOMIC DNA]</scope>
</reference>
<dbReference type="InterPro" id="IPR027417">
    <property type="entry name" value="P-loop_NTPase"/>
</dbReference>
<name>A0A0G4GB44_VITBC</name>
<protein>
    <recommendedName>
        <fullName evidence="11">RING-type domain-containing protein</fullName>
    </recommendedName>
</protein>
<dbReference type="Proteomes" id="UP000041254">
    <property type="component" value="Unassembled WGS sequence"/>
</dbReference>
<dbReference type="GO" id="GO:0004386">
    <property type="term" value="F:helicase activity"/>
    <property type="evidence" value="ECO:0007669"/>
    <property type="project" value="UniProtKB-KW"/>
</dbReference>
<evidence type="ECO:0000313" key="9">
    <source>
        <dbReference type="EMBL" id="CEM26348.1"/>
    </source>
</evidence>
<keyword evidence="4" id="KW-0067">ATP-binding</keyword>
<dbReference type="SMART" id="SM00184">
    <property type="entry name" value="RING"/>
    <property type="match status" value="1"/>
</dbReference>
<keyword evidence="5" id="KW-0479">Metal-binding</keyword>
<dbReference type="EMBL" id="CDMY01000613">
    <property type="protein sequence ID" value="CEM26348.1"/>
    <property type="molecule type" value="Genomic_DNA"/>
</dbReference>
<evidence type="ECO:0000256" key="4">
    <source>
        <dbReference type="ARBA" id="ARBA00022840"/>
    </source>
</evidence>
<feature type="region of interest" description="Disordered" evidence="6">
    <location>
        <begin position="979"/>
        <end position="1004"/>
    </location>
</feature>
<feature type="region of interest" description="Disordered" evidence="6">
    <location>
        <begin position="1080"/>
        <end position="1121"/>
    </location>
</feature>
<organism evidence="9 10">
    <name type="scientific">Vitrella brassicaformis (strain CCMP3155)</name>
    <dbReference type="NCBI Taxonomy" id="1169540"/>
    <lineage>
        <taxon>Eukaryota</taxon>
        <taxon>Sar</taxon>
        <taxon>Alveolata</taxon>
        <taxon>Colpodellida</taxon>
        <taxon>Vitrellaceae</taxon>
        <taxon>Vitrella</taxon>
    </lineage>
</organism>
<keyword evidence="5" id="KW-0862">Zinc</keyword>
<proteinExistence type="predicted"/>
<feature type="region of interest" description="Disordered" evidence="6">
    <location>
        <begin position="323"/>
        <end position="365"/>
    </location>
</feature>
<feature type="compositionally biased region" description="Low complexity" evidence="6">
    <location>
        <begin position="344"/>
        <end position="355"/>
    </location>
</feature>
<dbReference type="SUPFAM" id="SSF52540">
    <property type="entry name" value="P-loop containing nucleoside triphosphate hydrolases"/>
    <property type="match status" value="2"/>
</dbReference>
<dbReference type="Gene3D" id="3.30.40.10">
    <property type="entry name" value="Zinc/RING finger domain, C3HC4 (zinc finger)"/>
    <property type="match status" value="1"/>
</dbReference>
<dbReference type="InterPro" id="IPR000330">
    <property type="entry name" value="SNF2_N"/>
</dbReference>
<dbReference type="InterPro" id="IPR001841">
    <property type="entry name" value="Znf_RING"/>
</dbReference>
<keyword evidence="2" id="KW-0378">Hydrolase</keyword>
<feature type="compositionally biased region" description="Acidic residues" evidence="6">
    <location>
        <begin position="716"/>
        <end position="726"/>
    </location>
</feature>
<accession>A0A0G4GB44</accession>
<dbReference type="GO" id="GO:0016787">
    <property type="term" value="F:hydrolase activity"/>
    <property type="evidence" value="ECO:0007669"/>
    <property type="project" value="UniProtKB-KW"/>
</dbReference>
<dbReference type="OrthoDB" id="423221at2759"/>